<comment type="caution">
    <text evidence="2">The sequence shown here is derived from an EMBL/GenBank/DDBJ whole genome shotgun (WGS) entry which is preliminary data.</text>
</comment>
<dbReference type="Gene3D" id="3.90.420.10">
    <property type="entry name" value="Oxidoreductase, molybdopterin-binding domain"/>
    <property type="match status" value="1"/>
</dbReference>
<protein>
    <submittedName>
        <fullName evidence="2">Molybdopterin-dependent oxidoreductase</fullName>
    </submittedName>
</protein>
<accession>A0ABD5MQK8</accession>
<dbReference type="RefSeq" id="WP_225935257.1">
    <property type="nucleotide sequence ID" value="NZ_CP082288.1"/>
</dbReference>
<dbReference type="Pfam" id="PF00174">
    <property type="entry name" value="Oxidored_molyb"/>
    <property type="match status" value="1"/>
</dbReference>
<dbReference type="Proteomes" id="UP001589595">
    <property type="component" value="Unassembled WGS sequence"/>
</dbReference>
<evidence type="ECO:0000259" key="1">
    <source>
        <dbReference type="Pfam" id="PF00174"/>
    </source>
</evidence>
<dbReference type="InterPro" id="IPR000572">
    <property type="entry name" value="OxRdtase_Mopterin-bd_dom"/>
</dbReference>
<dbReference type="GeneID" id="67212752"/>
<dbReference type="SUPFAM" id="SSF56524">
    <property type="entry name" value="Oxidoreductase molybdopterin-binding domain"/>
    <property type="match status" value="1"/>
</dbReference>
<dbReference type="AlphaFoldDB" id="A0ABD5MQK8"/>
<feature type="domain" description="Oxidoreductase molybdopterin-binding" evidence="1">
    <location>
        <begin position="10"/>
        <end position="122"/>
    </location>
</feature>
<keyword evidence="3" id="KW-1185">Reference proteome</keyword>
<organism evidence="2 3">
    <name type="scientific">Halobaculum roseum</name>
    <dbReference type="NCBI Taxonomy" id="2175149"/>
    <lineage>
        <taxon>Archaea</taxon>
        <taxon>Methanobacteriati</taxon>
        <taxon>Methanobacteriota</taxon>
        <taxon>Stenosarchaea group</taxon>
        <taxon>Halobacteria</taxon>
        <taxon>Halobacteriales</taxon>
        <taxon>Haloferacaceae</taxon>
        <taxon>Halobaculum</taxon>
    </lineage>
</organism>
<evidence type="ECO:0000313" key="3">
    <source>
        <dbReference type="Proteomes" id="UP001589595"/>
    </source>
</evidence>
<sequence length="138" mass="15158">MTVRAGEDRAAVDLDRLRAMERERIEREYLCASGERWGGVWRGVPVAAVLEAAGVDIDGDATHLRVVDAGDYAVCVPVATALSAHLAVERDCDPLPPERGPRFLARVDAGKTVKSVRELELLRLDPSDDPEEYENLGY</sequence>
<dbReference type="InterPro" id="IPR036374">
    <property type="entry name" value="OxRdtase_Mopterin-bd_sf"/>
</dbReference>
<gene>
    <name evidence="2" type="ORF">ACFFOL_18240</name>
</gene>
<name>A0ABD5MQK8_9EURY</name>
<dbReference type="EMBL" id="JBHMAJ010000011">
    <property type="protein sequence ID" value="MFB9826114.1"/>
    <property type="molecule type" value="Genomic_DNA"/>
</dbReference>
<reference evidence="2" key="1">
    <citation type="submission" date="2024-09" db="EMBL/GenBank/DDBJ databases">
        <authorList>
            <person name="Sun Q."/>
        </authorList>
    </citation>
    <scope>NUCLEOTIDE SEQUENCE [LARGE SCALE GENOMIC DNA]</scope>
    <source>
        <strain evidence="2">JCM 31273</strain>
    </source>
</reference>
<proteinExistence type="predicted"/>
<evidence type="ECO:0000313" key="2">
    <source>
        <dbReference type="EMBL" id="MFB9826114.1"/>
    </source>
</evidence>